<reference evidence="3 4" key="1">
    <citation type="journal article" date="2011" name="Curr. Microbiol.">
        <title>Luteibacter jiangsuensis sp. nov.: a methamidophos-degrading bacterium isolated from a methamidophos-manufacturing factory.</title>
        <authorList>
            <person name="Wang L."/>
            <person name="Wang G.L."/>
            <person name="Li S.P."/>
            <person name="Jiang J.D."/>
        </authorList>
    </citation>
    <scope>NUCLEOTIDE SEQUENCE [LARGE SCALE GENOMIC DNA]</scope>
    <source>
        <strain evidence="3 4">CGMCC 1.10133</strain>
    </source>
</reference>
<proteinExistence type="predicted"/>
<keyword evidence="1" id="KW-0547">Nucleotide-binding</keyword>
<evidence type="ECO:0000256" key="2">
    <source>
        <dbReference type="ARBA" id="ARBA00022840"/>
    </source>
</evidence>
<dbReference type="Gene3D" id="3.30.420.40">
    <property type="match status" value="2"/>
</dbReference>
<dbReference type="Pfam" id="PF00012">
    <property type="entry name" value="HSP70"/>
    <property type="match status" value="2"/>
</dbReference>
<name>A0ABX0Q224_9GAMM</name>
<dbReference type="InterPro" id="IPR013126">
    <property type="entry name" value="Hsp_70_fam"/>
</dbReference>
<dbReference type="SUPFAM" id="SSF53067">
    <property type="entry name" value="Actin-like ATPase domain"/>
    <property type="match status" value="2"/>
</dbReference>
<organism evidence="3 4">
    <name type="scientific">Luteibacter jiangsuensis</name>
    <dbReference type="NCBI Taxonomy" id="637577"/>
    <lineage>
        <taxon>Bacteria</taxon>
        <taxon>Pseudomonadati</taxon>
        <taxon>Pseudomonadota</taxon>
        <taxon>Gammaproteobacteria</taxon>
        <taxon>Lysobacterales</taxon>
        <taxon>Rhodanobacteraceae</taxon>
        <taxon>Luteibacter</taxon>
    </lineage>
</organism>
<dbReference type="InterPro" id="IPR043129">
    <property type="entry name" value="ATPase_NBD"/>
</dbReference>
<gene>
    <name evidence="3" type="ORF">HBF26_06710</name>
</gene>
<evidence type="ECO:0000256" key="1">
    <source>
        <dbReference type="ARBA" id="ARBA00022741"/>
    </source>
</evidence>
<sequence>MHIGIDFGTSYTAAATFVDGELTHVTFGDAKQFRTAVFFPEVVPDPTKRRAADTAAATVESFEDALFGDEAVAAYLEYGDGNLIESPKSMLGFRMDAQVRRVIVHIATYVLEHIRLAASRQLGENVRTAVIGRPVHFRSSMGEKGSEQAVEIIREAAAVAGFDSVSFLEEPAAAAMHYHKRLSHRQTALIVDIGGGTTDVAFAELGGDELPRIVRTWGLAKGGTDLDVNLSMRAFMPELGNNVTRVPVHHFVEAASVHNLPKQREFRRQDYRFVDEPWRSRLQALQQPGATTRLNQTAERSKIALSSRDRTEADLGFLDPGLGVSIVRDDMNEAAEPFVERMQRLLAEVREEWPSVPASIFLTGGTSRSPIVKEAVRRSFPDIPMVEGDPSLGVVSGLAVAATERDATSA</sequence>
<dbReference type="Gene3D" id="3.90.640.10">
    <property type="entry name" value="Actin, Chain A, domain 4"/>
    <property type="match status" value="1"/>
</dbReference>
<dbReference type="PANTHER" id="PTHR19375">
    <property type="entry name" value="HEAT SHOCK PROTEIN 70KDA"/>
    <property type="match status" value="1"/>
</dbReference>
<dbReference type="RefSeq" id="WP_167124302.1">
    <property type="nucleotide sequence ID" value="NZ_JAAQQR010000002.1"/>
</dbReference>
<comment type="caution">
    <text evidence="3">The sequence shown here is derived from an EMBL/GenBank/DDBJ whole genome shotgun (WGS) entry which is preliminary data.</text>
</comment>
<dbReference type="EMBL" id="JAAQQR010000002">
    <property type="protein sequence ID" value="NID04569.1"/>
    <property type="molecule type" value="Genomic_DNA"/>
</dbReference>
<accession>A0ABX0Q224</accession>
<evidence type="ECO:0000313" key="4">
    <source>
        <dbReference type="Proteomes" id="UP001429601"/>
    </source>
</evidence>
<protein>
    <submittedName>
        <fullName evidence="3">Hsp70 family protein</fullName>
    </submittedName>
</protein>
<dbReference type="Proteomes" id="UP001429601">
    <property type="component" value="Unassembled WGS sequence"/>
</dbReference>
<keyword evidence="2" id="KW-0067">ATP-binding</keyword>
<keyword evidence="4" id="KW-1185">Reference proteome</keyword>
<evidence type="ECO:0000313" key="3">
    <source>
        <dbReference type="EMBL" id="NID04569.1"/>
    </source>
</evidence>